<evidence type="ECO:0000313" key="3">
    <source>
        <dbReference type="EnsemblProtists" id="EKX37212"/>
    </source>
</evidence>
<name>L1IM73_GUITC</name>
<evidence type="ECO:0000256" key="1">
    <source>
        <dbReference type="SAM" id="MobiDB-lite"/>
    </source>
</evidence>
<dbReference type="GeneID" id="17293951"/>
<dbReference type="RefSeq" id="XP_005824192.1">
    <property type="nucleotide sequence ID" value="XM_005824135.1"/>
</dbReference>
<reference evidence="3" key="3">
    <citation type="submission" date="2015-06" db="UniProtKB">
        <authorList>
            <consortium name="EnsemblProtists"/>
        </authorList>
    </citation>
    <scope>IDENTIFICATION</scope>
</reference>
<dbReference type="HOGENOM" id="CLU_1573629_0_0_1"/>
<evidence type="ECO:0000313" key="4">
    <source>
        <dbReference type="Proteomes" id="UP000011087"/>
    </source>
</evidence>
<dbReference type="KEGG" id="gtt:GUITHDRAFT_116625"/>
<keyword evidence="4" id="KW-1185">Reference proteome</keyword>
<dbReference type="AlphaFoldDB" id="L1IM73"/>
<gene>
    <name evidence="2" type="ORF">GUITHDRAFT_116625</name>
</gene>
<protein>
    <submittedName>
        <fullName evidence="2 3">Uncharacterized protein</fullName>
    </submittedName>
</protein>
<reference evidence="4" key="2">
    <citation type="submission" date="2012-11" db="EMBL/GenBank/DDBJ databases">
        <authorList>
            <person name="Kuo A."/>
            <person name="Curtis B.A."/>
            <person name="Tanifuji G."/>
            <person name="Burki F."/>
            <person name="Gruber A."/>
            <person name="Irimia M."/>
            <person name="Maruyama S."/>
            <person name="Arias M.C."/>
            <person name="Ball S.G."/>
            <person name="Gile G.H."/>
            <person name="Hirakawa Y."/>
            <person name="Hopkins J.F."/>
            <person name="Rensing S.A."/>
            <person name="Schmutz J."/>
            <person name="Symeonidi A."/>
            <person name="Elias M."/>
            <person name="Eveleigh R.J."/>
            <person name="Herman E.K."/>
            <person name="Klute M.J."/>
            <person name="Nakayama T."/>
            <person name="Obornik M."/>
            <person name="Reyes-Prieto A."/>
            <person name="Armbrust E.V."/>
            <person name="Aves S.J."/>
            <person name="Beiko R.G."/>
            <person name="Coutinho P."/>
            <person name="Dacks J.B."/>
            <person name="Durnford D.G."/>
            <person name="Fast N.M."/>
            <person name="Green B.R."/>
            <person name="Grisdale C."/>
            <person name="Hempe F."/>
            <person name="Henrissat B."/>
            <person name="Hoppner M.P."/>
            <person name="Ishida K.-I."/>
            <person name="Kim E."/>
            <person name="Koreny L."/>
            <person name="Kroth P.G."/>
            <person name="Liu Y."/>
            <person name="Malik S.-B."/>
            <person name="Maier U.G."/>
            <person name="McRose D."/>
            <person name="Mock T."/>
            <person name="Neilson J.A."/>
            <person name="Onodera N.T."/>
            <person name="Poole A.M."/>
            <person name="Pritham E.J."/>
            <person name="Richards T.A."/>
            <person name="Rocap G."/>
            <person name="Roy S.W."/>
            <person name="Sarai C."/>
            <person name="Schaack S."/>
            <person name="Shirato S."/>
            <person name="Slamovits C.H."/>
            <person name="Spencer D.F."/>
            <person name="Suzuki S."/>
            <person name="Worden A.Z."/>
            <person name="Zauner S."/>
            <person name="Barry K."/>
            <person name="Bell C."/>
            <person name="Bharti A.K."/>
            <person name="Crow J.A."/>
            <person name="Grimwood J."/>
            <person name="Kramer R."/>
            <person name="Lindquist E."/>
            <person name="Lucas S."/>
            <person name="Salamov A."/>
            <person name="McFadden G.I."/>
            <person name="Lane C.E."/>
            <person name="Keeling P.J."/>
            <person name="Gray M.W."/>
            <person name="Grigoriev I.V."/>
            <person name="Archibald J.M."/>
        </authorList>
    </citation>
    <scope>NUCLEOTIDE SEQUENCE</scope>
    <source>
        <strain evidence="4">CCMP2712</strain>
    </source>
</reference>
<accession>L1IM73</accession>
<dbReference type="EnsemblProtists" id="EKX37212">
    <property type="protein sequence ID" value="EKX37212"/>
    <property type="gene ID" value="GUITHDRAFT_116625"/>
</dbReference>
<proteinExistence type="predicted"/>
<dbReference type="PaxDb" id="55529-EKX37212"/>
<dbReference type="Proteomes" id="UP000011087">
    <property type="component" value="Unassembled WGS sequence"/>
</dbReference>
<sequence length="170" mass="19262">MDEIDEEDDDFEDDEEDDKEEEFGVSLLLAIERKGKDLPLLLELFFSAEGIRIVGAALGINPAGHVVNLHGTTNGLYSVYSNLRTEREADDDELETTTLKHFVDLNPPVQDAILNTVKKHLSKDVLAYLMEVIATLSTRMLLTIHGKSISQDQNKQFINFLRETSQWLEK</sequence>
<dbReference type="EMBL" id="JH993062">
    <property type="protein sequence ID" value="EKX37212.1"/>
    <property type="molecule type" value="Genomic_DNA"/>
</dbReference>
<evidence type="ECO:0000313" key="2">
    <source>
        <dbReference type="EMBL" id="EKX37212.1"/>
    </source>
</evidence>
<organism evidence="2">
    <name type="scientific">Guillardia theta (strain CCMP2712)</name>
    <name type="common">Cryptophyte</name>
    <dbReference type="NCBI Taxonomy" id="905079"/>
    <lineage>
        <taxon>Eukaryota</taxon>
        <taxon>Cryptophyceae</taxon>
        <taxon>Pyrenomonadales</taxon>
        <taxon>Geminigeraceae</taxon>
        <taxon>Guillardia</taxon>
    </lineage>
</organism>
<reference evidence="2 4" key="1">
    <citation type="journal article" date="2012" name="Nature">
        <title>Algal genomes reveal evolutionary mosaicism and the fate of nucleomorphs.</title>
        <authorList>
            <consortium name="DOE Joint Genome Institute"/>
            <person name="Curtis B.A."/>
            <person name="Tanifuji G."/>
            <person name="Burki F."/>
            <person name="Gruber A."/>
            <person name="Irimia M."/>
            <person name="Maruyama S."/>
            <person name="Arias M.C."/>
            <person name="Ball S.G."/>
            <person name="Gile G.H."/>
            <person name="Hirakawa Y."/>
            <person name="Hopkins J.F."/>
            <person name="Kuo A."/>
            <person name="Rensing S.A."/>
            <person name="Schmutz J."/>
            <person name="Symeonidi A."/>
            <person name="Elias M."/>
            <person name="Eveleigh R.J."/>
            <person name="Herman E.K."/>
            <person name="Klute M.J."/>
            <person name="Nakayama T."/>
            <person name="Obornik M."/>
            <person name="Reyes-Prieto A."/>
            <person name="Armbrust E.V."/>
            <person name="Aves S.J."/>
            <person name="Beiko R.G."/>
            <person name="Coutinho P."/>
            <person name="Dacks J.B."/>
            <person name="Durnford D.G."/>
            <person name="Fast N.M."/>
            <person name="Green B.R."/>
            <person name="Grisdale C.J."/>
            <person name="Hempel F."/>
            <person name="Henrissat B."/>
            <person name="Hoppner M.P."/>
            <person name="Ishida K."/>
            <person name="Kim E."/>
            <person name="Koreny L."/>
            <person name="Kroth P.G."/>
            <person name="Liu Y."/>
            <person name="Malik S.B."/>
            <person name="Maier U.G."/>
            <person name="McRose D."/>
            <person name="Mock T."/>
            <person name="Neilson J.A."/>
            <person name="Onodera N.T."/>
            <person name="Poole A.M."/>
            <person name="Pritham E.J."/>
            <person name="Richards T.A."/>
            <person name="Rocap G."/>
            <person name="Roy S.W."/>
            <person name="Sarai C."/>
            <person name="Schaack S."/>
            <person name="Shirato S."/>
            <person name="Slamovits C.H."/>
            <person name="Spencer D.F."/>
            <person name="Suzuki S."/>
            <person name="Worden A.Z."/>
            <person name="Zauner S."/>
            <person name="Barry K."/>
            <person name="Bell C."/>
            <person name="Bharti A.K."/>
            <person name="Crow J.A."/>
            <person name="Grimwood J."/>
            <person name="Kramer R."/>
            <person name="Lindquist E."/>
            <person name="Lucas S."/>
            <person name="Salamov A."/>
            <person name="McFadden G.I."/>
            <person name="Lane C.E."/>
            <person name="Keeling P.J."/>
            <person name="Gray M.W."/>
            <person name="Grigoriev I.V."/>
            <person name="Archibald J.M."/>
        </authorList>
    </citation>
    <scope>NUCLEOTIDE SEQUENCE</scope>
    <source>
        <strain evidence="2 4">CCMP2712</strain>
    </source>
</reference>
<feature type="region of interest" description="Disordered" evidence="1">
    <location>
        <begin position="1"/>
        <end position="20"/>
    </location>
</feature>